<comment type="subcellular location">
    <subcellularLocation>
        <location evidence="1">Membrane</location>
        <topology evidence="1">Multi-pass membrane protein</topology>
    </subcellularLocation>
</comment>
<feature type="transmembrane region" description="Helical" evidence="10">
    <location>
        <begin position="125"/>
        <end position="148"/>
    </location>
</feature>
<dbReference type="GO" id="GO:0015385">
    <property type="term" value="F:sodium:proton antiporter activity"/>
    <property type="evidence" value="ECO:0007669"/>
    <property type="project" value="InterPro"/>
</dbReference>
<dbReference type="AlphaFoldDB" id="A0A7J6THK2"/>
<dbReference type="GO" id="GO:0005768">
    <property type="term" value="C:endosome"/>
    <property type="evidence" value="ECO:0007669"/>
    <property type="project" value="TreeGrafter"/>
</dbReference>
<feature type="transmembrane region" description="Helical" evidence="10">
    <location>
        <begin position="23"/>
        <end position="46"/>
    </location>
</feature>
<proteinExistence type="predicted"/>
<feature type="compositionally biased region" description="Basic and acidic residues" evidence="9">
    <location>
        <begin position="204"/>
        <end position="214"/>
    </location>
</feature>
<feature type="transmembrane region" description="Helical" evidence="10">
    <location>
        <begin position="92"/>
        <end position="113"/>
    </location>
</feature>
<accession>A0A7J6THK2</accession>
<protein>
    <submittedName>
        <fullName evidence="12">Sodium/hydrogen exchanger 7</fullName>
    </submittedName>
</protein>
<keyword evidence="6" id="KW-0406">Ion transport</keyword>
<evidence type="ECO:0000313" key="13">
    <source>
        <dbReference type="Proteomes" id="UP000553632"/>
    </source>
</evidence>
<dbReference type="InterPro" id="IPR018422">
    <property type="entry name" value="Cation/H_exchanger_CPA1"/>
</dbReference>
<feature type="compositionally biased region" description="Polar residues" evidence="9">
    <location>
        <begin position="318"/>
        <end position="328"/>
    </location>
</feature>
<evidence type="ECO:0000256" key="2">
    <source>
        <dbReference type="ARBA" id="ARBA00022448"/>
    </source>
</evidence>
<name>A0A7J6THK2_PEROL</name>
<dbReference type="GO" id="GO:0005886">
    <property type="term" value="C:plasma membrane"/>
    <property type="evidence" value="ECO:0007669"/>
    <property type="project" value="TreeGrafter"/>
</dbReference>
<evidence type="ECO:0000259" key="11">
    <source>
        <dbReference type="Pfam" id="PF00999"/>
    </source>
</evidence>
<gene>
    <name evidence="12" type="primary">SLC9A7</name>
    <name evidence="12" type="ORF">FOZ63_000987</name>
</gene>
<feature type="non-terminal residue" evidence="12">
    <location>
        <position position="1"/>
    </location>
</feature>
<comment type="caution">
    <text evidence="12">The sequence shown here is derived from an EMBL/GenBank/DDBJ whole genome shotgun (WGS) entry which is preliminary data.</text>
</comment>
<evidence type="ECO:0000256" key="6">
    <source>
        <dbReference type="ARBA" id="ARBA00023065"/>
    </source>
</evidence>
<evidence type="ECO:0000256" key="5">
    <source>
        <dbReference type="ARBA" id="ARBA00023053"/>
    </source>
</evidence>
<dbReference type="GO" id="GO:0098719">
    <property type="term" value="P:sodium ion import across plasma membrane"/>
    <property type="evidence" value="ECO:0007669"/>
    <property type="project" value="TreeGrafter"/>
</dbReference>
<keyword evidence="3 10" id="KW-0812">Transmembrane</keyword>
<evidence type="ECO:0000256" key="10">
    <source>
        <dbReference type="SAM" id="Phobius"/>
    </source>
</evidence>
<keyword evidence="13" id="KW-1185">Reference proteome</keyword>
<keyword evidence="2" id="KW-0813">Transport</keyword>
<organism evidence="12 13">
    <name type="scientific">Perkinsus olseni</name>
    <name type="common">Perkinsus atlanticus</name>
    <dbReference type="NCBI Taxonomy" id="32597"/>
    <lineage>
        <taxon>Eukaryota</taxon>
        <taxon>Sar</taxon>
        <taxon>Alveolata</taxon>
        <taxon>Perkinsozoa</taxon>
        <taxon>Perkinsea</taxon>
        <taxon>Perkinsida</taxon>
        <taxon>Perkinsidae</taxon>
        <taxon>Perkinsus</taxon>
    </lineage>
</organism>
<keyword evidence="8" id="KW-0739">Sodium transport</keyword>
<dbReference type="Proteomes" id="UP000553632">
    <property type="component" value="Unassembled WGS sequence"/>
</dbReference>
<reference evidence="12 13" key="1">
    <citation type="submission" date="2020-04" db="EMBL/GenBank/DDBJ databases">
        <title>Perkinsus olseni comparative genomics.</title>
        <authorList>
            <person name="Bogema D.R."/>
        </authorList>
    </citation>
    <scope>NUCLEOTIDE SEQUENCE [LARGE SCALE GENOMIC DNA]</scope>
    <source>
        <strain evidence="12 13">ATCC PRA-207</strain>
    </source>
</reference>
<evidence type="ECO:0000313" key="12">
    <source>
        <dbReference type="EMBL" id="KAF4744673.1"/>
    </source>
</evidence>
<dbReference type="PANTHER" id="PTHR10110:SF187">
    <property type="entry name" value="SODIUM_HYDROGEN EXCHANGER"/>
    <property type="match status" value="1"/>
</dbReference>
<feature type="region of interest" description="Disordered" evidence="9">
    <location>
        <begin position="200"/>
        <end position="474"/>
    </location>
</feature>
<dbReference type="EMBL" id="JABANO010010711">
    <property type="protein sequence ID" value="KAF4744673.1"/>
    <property type="molecule type" value="Genomic_DNA"/>
</dbReference>
<dbReference type="Pfam" id="PF00999">
    <property type="entry name" value="Na_H_Exchanger"/>
    <property type="match status" value="1"/>
</dbReference>
<keyword evidence="5" id="KW-0915">Sodium</keyword>
<evidence type="ECO:0000256" key="9">
    <source>
        <dbReference type="SAM" id="MobiDB-lite"/>
    </source>
</evidence>
<evidence type="ECO:0000256" key="8">
    <source>
        <dbReference type="ARBA" id="ARBA00023201"/>
    </source>
</evidence>
<dbReference type="GO" id="GO:0051453">
    <property type="term" value="P:regulation of intracellular pH"/>
    <property type="evidence" value="ECO:0007669"/>
    <property type="project" value="TreeGrafter"/>
</dbReference>
<feature type="domain" description="Cation/H+ exchanger transmembrane" evidence="11">
    <location>
        <begin position="13"/>
        <end position="149"/>
    </location>
</feature>
<feature type="transmembrane region" description="Helical" evidence="10">
    <location>
        <begin position="58"/>
        <end position="80"/>
    </location>
</feature>
<keyword evidence="4 10" id="KW-1133">Transmembrane helix</keyword>
<sequence length="474" mass="50439">MSPRLFSIRLNLSPEARNLAESIFELFAVLAEAVIFVFLGLAPFSFDKSLARTSISTYIVAALATFGARVLSVNTTVSMANLCRTRSKLPASYTSVLSFCGLRGAMALALAIRARHDFPLHGHEILSVSTIIALFTVLVLGCSASYVLDWLLGSEMAPCEEASENSSVTTGYCGGMKRLVMTLNRGVLLPFFTRSGPQSMRYSGVERHSSRSDSDDMMGANSPPGASELGRRALTPIELEDGPSDSSNGGGKRMTGRKEGSSPRSGESSSREPVEPSSLMVSVEEPLSPMDSNTFTSDHGAERLPEGRPAAGLGGDASPSSTVGTPNKTGLGGNHTTPLKWIRRTSLTGRSDSSRDDFLGTVPLEFPTQGQAESRPVKEVVTNRSQPEPSVEVPPQDVEEDIASPDPKRDSKPPSSALARRQKTPMPSLGSRDGGSPLIDSDDSRLLSELGDLTQGATTTQPMGMLESRGKNRG</sequence>
<dbReference type="PANTHER" id="PTHR10110">
    <property type="entry name" value="SODIUM/HYDROGEN EXCHANGER"/>
    <property type="match status" value="1"/>
</dbReference>
<dbReference type="InterPro" id="IPR006153">
    <property type="entry name" value="Cation/H_exchanger_TM"/>
</dbReference>
<keyword evidence="7 10" id="KW-0472">Membrane</keyword>
<evidence type="ECO:0000256" key="4">
    <source>
        <dbReference type="ARBA" id="ARBA00022989"/>
    </source>
</evidence>
<evidence type="ECO:0000256" key="1">
    <source>
        <dbReference type="ARBA" id="ARBA00004141"/>
    </source>
</evidence>
<dbReference type="GO" id="GO:0015386">
    <property type="term" value="F:potassium:proton antiporter activity"/>
    <property type="evidence" value="ECO:0007669"/>
    <property type="project" value="TreeGrafter"/>
</dbReference>
<evidence type="ECO:0000256" key="7">
    <source>
        <dbReference type="ARBA" id="ARBA00023136"/>
    </source>
</evidence>
<evidence type="ECO:0000256" key="3">
    <source>
        <dbReference type="ARBA" id="ARBA00022692"/>
    </source>
</evidence>